<keyword evidence="5" id="KW-0238">DNA-binding</keyword>
<evidence type="ECO:0000256" key="3">
    <source>
        <dbReference type="ARBA" id="ARBA00022833"/>
    </source>
</evidence>
<keyword evidence="8" id="KW-1185">Reference proteome</keyword>
<evidence type="ECO:0008006" key="9">
    <source>
        <dbReference type="Google" id="ProtNLM"/>
    </source>
</evidence>
<evidence type="ECO:0000256" key="5">
    <source>
        <dbReference type="ARBA" id="ARBA00023125"/>
    </source>
</evidence>
<evidence type="ECO:0000313" key="8">
    <source>
        <dbReference type="Proteomes" id="UP000437736"/>
    </source>
</evidence>
<evidence type="ECO:0000256" key="4">
    <source>
        <dbReference type="ARBA" id="ARBA00023015"/>
    </source>
</evidence>
<dbReference type="Gene3D" id="3.30.1490.190">
    <property type="match status" value="1"/>
</dbReference>
<comment type="similarity">
    <text evidence="1">Belongs to the Fur family.</text>
</comment>
<name>A0ABW9QS43_9ACTN</name>
<dbReference type="PANTHER" id="PTHR33202">
    <property type="entry name" value="ZINC UPTAKE REGULATION PROTEIN"/>
    <property type="match status" value="1"/>
</dbReference>
<dbReference type="CDD" id="cd07153">
    <property type="entry name" value="Fur_like"/>
    <property type="match status" value="1"/>
</dbReference>
<dbReference type="InterPro" id="IPR036388">
    <property type="entry name" value="WH-like_DNA-bd_sf"/>
</dbReference>
<keyword evidence="4" id="KW-0805">Transcription regulation</keyword>
<dbReference type="Pfam" id="PF01475">
    <property type="entry name" value="FUR"/>
    <property type="match status" value="1"/>
</dbReference>
<dbReference type="EMBL" id="WJHE01000218">
    <property type="protein sequence ID" value="MST32127.1"/>
    <property type="molecule type" value="Genomic_DNA"/>
</dbReference>
<evidence type="ECO:0000256" key="2">
    <source>
        <dbReference type="ARBA" id="ARBA00022491"/>
    </source>
</evidence>
<proteinExistence type="inferred from homology"/>
<dbReference type="Gene3D" id="1.10.10.10">
    <property type="entry name" value="Winged helix-like DNA-binding domain superfamily/Winged helix DNA-binding domain"/>
    <property type="match status" value="1"/>
</dbReference>
<reference evidence="7 8" key="1">
    <citation type="submission" date="2019-11" db="EMBL/GenBank/DDBJ databases">
        <title>Acidiferrimicrobium australis gen. nov., sp. nov., an acidophilic and obligately heterotrophic, member of the Actinobacteria that catalyses dissimilatory oxido- reduction of iron isolated from metal-rich acidic water in Chile.</title>
        <authorList>
            <person name="Gonzalez D."/>
            <person name="Huber K."/>
            <person name="Hedrich S."/>
            <person name="Rojas-Villalobos C."/>
            <person name="Quatrini R."/>
            <person name="Dinamarca M.A."/>
            <person name="Schwarz A."/>
            <person name="Canales C."/>
            <person name="Nancucheo I."/>
        </authorList>
    </citation>
    <scope>NUCLEOTIDE SEQUENCE [LARGE SCALE GENOMIC DNA]</scope>
    <source>
        <strain evidence="7 8">USS-CCA1</strain>
    </source>
</reference>
<dbReference type="SUPFAM" id="SSF46785">
    <property type="entry name" value="Winged helix' DNA-binding domain"/>
    <property type="match status" value="1"/>
</dbReference>
<protein>
    <recommendedName>
        <fullName evidence="9">Transcriptional repressor</fullName>
    </recommendedName>
</protein>
<gene>
    <name evidence="7" type="ORF">GHK86_05225</name>
</gene>
<keyword evidence="2" id="KW-0678">Repressor</keyword>
<evidence type="ECO:0000313" key="7">
    <source>
        <dbReference type="EMBL" id="MST32127.1"/>
    </source>
</evidence>
<comment type="caution">
    <text evidence="7">The sequence shown here is derived from an EMBL/GenBank/DDBJ whole genome shotgun (WGS) entry which is preliminary data.</text>
</comment>
<evidence type="ECO:0000256" key="6">
    <source>
        <dbReference type="ARBA" id="ARBA00023163"/>
    </source>
</evidence>
<dbReference type="InterPro" id="IPR002481">
    <property type="entry name" value="FUR"/>
</dbReference>
<dbReference type="PANTHER" id="PTHR33202:SF7">
    <property type="entry name" value="FERRIC UPTAKE REGULATION PROTEIN"/>
    <property type="match status" value="1"/>
</dbReference>
<keyword evidence="3" id="KW-0862">Zinc</keyword>
<dbReference type="Proteomes" id="UP000437736">
    <property type="component" value="Unassembled WGS sequence"/>
</dbReference>
<dbReference type="InterPro" id="IPR036390">
    <property type="entry name" value="WH_DNA-bd_sf"/>
</dbReference>
<organism evidence="7 8">
    <name type="scientific">Acidiferrimicrobium australe</name>
    <dbReference type="NCBI Taxonomy" id="2664430"/>
    <lineage>
        <taxon>Bacteria</taxon>
        <taxon>Bacillati</taxon>
        <taxon>Actinomycetota</taxon>
        <taxon>Acidimicrobiia</taxon>
        <taxon>Acidimicrobiales</taxon>
        <taxon>Acidimicrobiaceae</taxon>
        <taxon>Acidiferrimicrobium</taxon>
    </lineage>
</organism>
<dbReference type="InterPro" id="IPR043135">
    <property type="entry name" value="Fur_C"/>
</dbReference>
<accession>A0ABW9QS43</accession>
<keyword evidence="6" id="KW-0804">Transcription</keyword>
<sequence>MARRSVISEQILEVMSAGGRHCWTLDDLQGDLVDRGLEPDPSSVFRAVTRLEDAGQVVRVPGDDRRGRFEVAGDHHEHLVCEACGTIEPIACSIVASLADQVRVASGFIVSGHQVVLSGTCGRCAGPADDAGAAR</sequence>
<evidence type="ECO:0000256" key="1">
    <source>
        <dbReference type="ARBA" id="ARBA00007957"/>
    </source>
</evidence>